<dbReference type="Proteomes" id="UP000265520">
    <property type="component" value="Unassembled WGS sequence"/>
</dbReference>
<dbReference type="EMBL" id="LXQA010321524">
    <property type="protein sequence ID" value="MCI43745.1"/>
    <property type="molecule type" value="Genomic_DNA"/>
</dbReference>
<evidence type="ECO:0000313" key="2">
    <source>
        <dbReference type="Proteomes" id="UP000265520"/>
    </source>
</evidence>
<sequence length="64" mass="7323">ETESGGVRVEWWREMESGIGSFLTRPDLKWVGEIEKEGWLNLRDFDDVDDDVVVLVVLVVVVFG</sequence>
<comment type="caution">
    <text evidence="1">The sequence shown here is derived from an EMBL/GenBank/DDBJ whole genome shotgun (WGS) entry which is preliminary data.</text>
</comment>
<accession>A0A392S780</accession>
<dbReference type="AlphaFoldDB" id="A0A392S780"/>
<name>A0A392S780_9FABA</name>
<proteinExistence type="predicted"/>
<evidence type="ECO:0000313" key="1">
    <source>
        <dbReference type="EMBL" id="MCI43745.1"/>
    </source>
</evidence>
<organism evidence="1 2">
    <name type="scientific">Trifolium medium</name>
    <dbReference type="NCBI Taxonomy" id="97028"/>
    <lineage>
        <taxon>Eukaryota</taxon>
        <taxon>Viridiplantae</taxon>
        <taxon>Streptophyta</taxon>
        <taxon>Embryophyta</taxon>
        <taxon>Tracheophyta</taxon>
        <taxon>Spermatophyta</taxon>
        <taxon>Magnoliopsida</taxon>
        <taxon>eudicotyledons</taxon>
        <taxon>Gunneridae</taxon>
        <taxon>Pentapetalae</taxon>
        <taxon>rosids</taxon>
        <taxon>fabids</taxon>
        <taxon>Fabales</taxon>
        <taxon>Fabaceae</taxon>
        <taxon>Papilionoideae</taxon>
        <taxon>50 kb inversion clade</taxon>
        <taxon>NPAAA clade</taxon>
        <taxon>Hologalegina</taxon>
        <taxon>IRL clade</taxon>
        <taxon>Trifolieae</taxon>
        <taxon>Trifolium</taxon>
    </lineage>
</organism>
<protein>
    <submittedName>
        <fullName evidence="1">Uncharacterized protein</fullName>
    </submittedName>
</protein>
<keyword evidence="2" id="KW-1185">Reference proteome</keyword>
<feature type="non-terminal residue" evidence="1">
    <location>
        <position position="1"/>
    </location>
</feature>
<reference evidence="1 2" key="1">
    <citation type="journal article" date="2018" name="Front. Plant Sci.">
        <title>Red Clover (Trifolium pratense) and Zigzag Clover (T. medium) - A Picture of Genomic Similarities and Differences.</title>
        <authorList>
            <person name="Dluhosova J."/>
            <person name="Istvanek J."/>
            <person name="Nedelnik J."/>
            <person name="Repkova J."/>
        </authorList>
    </citation>
    <scope>NUCLEOTIDE SEQUENCE [LARGE SCALE GENOMIC DNA]</scope>
    <source>
        <strain evidence="2">cv. 10/8</strain>
        <tissue evidence="1">Leaf</tissue>
    </source>
</reference>